<evidence type="ECO:0000313" key="2">
    <source>
        <dbReference type="EMBL" id="KAL0412760.1"/>
    </source>
</evidence>
<reference evidence="2" key="1">
    <citation type="submission" date="2020-06" db="EMBL/GenBank/DDBJ databases">
        <authorList>
            <person name="Li T."/>
            <person name="Hu X."/>
            <person name="Zhang T."/>
            <person name="Song X."/>
            <person name="Zhang H."/>
            <person name="Dai N."/>
            <person name="Sheng W."/>
            <person name="Hou X."/>
            <person name="Wei L."/>
        </authorList>
    </citation>
    <scope>NUCLEOTIDE SEQUENCE</scope>
    <source>
        <strain evidence="2">G02</strain>
        <tissue evidence="2">Leaf</tissue>
    </source>
</reference>
<reference evidence="2" key="2">
    <citation type="journal article" date="2024" name="Plant">
        <title>Genomic evolution and insights into agronomic trait innovations of Sesamum species.</title>
        <authorList>
            <person name="Miao H."/>
            <person name="Wang L."/>
            <person name="Qu L."/>
            <person name="Liu H."/>
            <person name="Sun Y."/>
            <person name="Le M."/>
            <person name="Wang Q."/>
            <person name="Wei S."/>
            <person name="Zheng Y."/>
            <person name="Lin W."/>
            <person name="Duan Y."/>
            <person name="Cao H."/>
            <person name="Xiong S."/>
            <person name="Wang X."/>
            <person name="Wei L."/>
            <person name="Li C."/>
            <person name="Ma Q."/>
            <person name="Ju M."/>
            <person name="Zhao R."/>
            <person name="Li G."/>
            <person name="Mu C."/>
            <person name="Tian Q."/>
            <person name="Mei H."/>
            <person name="Zhang T."/>
            <person name="Gao T."/>
            <person name="Zhang H."/>
        </authorList>
    </citation>
    <scope>NUCLEOTIDE SEQUENCE</scope>
    <source>
        <strain evidence="2">G02</strain>
    </source>
</reference>
<dbReference type="PROSITE" id="PS51320">
    <property type="entry name" value="TIFY"/>
    <property type="match status" value="1"/>
</dbReference>
<dbReference type="AlphaFoldDB" id="A0AAW2U761"/>
<organism evidence="2">
    <name type="scientific">Sesamum radiatum</name>
    <name type="common">Black benniseed</name>
    <dbReference type="NCBI Taxonomy" id="300843"/>
    <lineage>
        <taxon>Eukaryota</taxon>
        <taxon>Viridiplantae</taxon>
        <taxon>Streptophyta</taxon>
        <taxon>Embryophyta</taxon>
        <taxon>Tracheophyta</taxon>
        <taxon>Spermatophyta</taxon>
        <taxon>Magnoliopsida</taxon>
        <taxon>eudicotyledons</taxon>
        <taxon>Gunneridae</taxon>
        <taxon>Pentapetalae</taxon>
        <taxon>asterids</taxon>
        <taxon>lamiids</taxon>
        <taxon>Lamiales</taxon>
        <taxon>Pedaliaceae</taxon>
        <taxon>Sesamum</taxon>
    </lineage>
</organism>
<proteinExistence type="predicted"/>
<comment type="caution">
    <text evidence="2">The sequence shown here is derived from an EMBL/GenBank/DDBJ whole genome shotgun (WGS) entry which is preliminary data.</text>
</comment>
<name>A0AAW2U761_SESRA</name>
<evidence type="ECO:0000259" key="1">
    <source>
        <dbReference type="PROSITE" id="PS51320"/>
    </source>
</evidence>
<accession>A0AAW2U761</accession>
<dbReference type="Pfam" id="PF06200">
    <property type="entry name" value="tify"/>
    <property type="match status" value="1"/>
</dbReference>
<gene>
    <name evidence="2" type="ORF">Sradi_1477700</name>
</gene>
<feature type="domain" description="Tify" evidence="1">
    <location>
        <begin position="129"/>
        <end position="164"/>
    </location>
</feature>
<protein>
    <recommendedName>
        <fullName evidence="1">Tify domain-containing protein</fullName>
    </recommendedName>
</protein>
<dbReference type="EMBL" id="JACGWJ010000006">
    <property type="protein sequence ID" value="KAL0412760.1"/>
    <property type="molecule type" value="Genomic_DNA"/>
</dbReference>
<dbReference type="InterPro" id="IPR010399">
    <property type="entry name" value="Tify_dom"/>
</dbReference>
<sequence>MLFNFVGFTVKVLAADFLLLQAKMSENFQVEDVKEDVGYSCSLSEVDAILVDTETSQLNWPESTMNSLMHDRLHKSAEPGARKSRKACSGCSLLQPSSDGGLRPPSLLEQQLLPVIKSGDAAPFSSSGEKSKTAQLTIFYKGEINVYDNVSADKDNEQVTVQPFRP</sequence>